<feature type="non-terminal residue" evidence="1">
    <location>
        <position position="119"/>
    </location>
</feature>
<protein>
    <submittedName>
        <fullName evidence="1">Uncharacterized protein</fullName>
    </submittedName>
</protein>
<evidence type="ECO:0000313" key="1">
    <source>
        <dbReference type="EMBL" id="KFP54710.1"/>
    </source>
</evidence>
<dbReference type="Proteomes" id="UP000053745">
    <property type="component" value="Unassembled WGS sequence"/>
</dbReference>
<dbReference type="OrthoDB" id="354769at2759"/>
<sequence length="119" mass="13268">PNGIAAAGPSFRRSRQLPCVFETSKTIPLSKETEIVRLNVRLLLSRTGSKDGQSSQPENLPPDNIPLFIVQESSVDILQYVDEDINMLDCRISPYFTADTQIIWPGREIRASSSDSLFT</sequence>
<keyword evidence="2" id="KW-1185">Reference proteome</keyword>
<reference evidence="1 2" key="1">
    <citation type="submission" date="2014-04" db="EMBL/GenBank/DDBJ databases">
        <title>Genome evolution of avian class.</title>
        <authorList>
            <person name="Zhang G."/>
            <person name="Li C."/>
        </authorList>
    </citation>
    <scope>NUCLEOTIDE SEQUENCE [LARGE SCALE GENOMIC DNA]</scope>
    <source>
        <strain evidence="1">BGI_N323</strain>
    </source>
</reference>
<dbReference type="EMBL" id="KL320146">
    <property type="protein sequence ID" value="KFP54710.1"/>
    <property type="molecule type" value="Genomic_DNA"/>
</dbReference>
<proteinExistence type="predicted"/>
<evidence type="ECO:0000313" key="2">
    <source>
        <dbReference type="Proteomes" id="UP000053745"/>
    </source>
</evidence>
<name>A0A091LHX5_CATAU</name>
<dbReference type="AlphaFoldDB" id="A0A091LHX5"/>
<organism evidence="1 2">
    <name type="scientific">Cathartes aura</name>
    <name type="common">Turkey vulture</name>
    <name type="synonym">Vultur aura</name>
    <dbReference type="NCBI Taxonomy" id="43455"/>
    <lineage>
        <taxon>Eukaryota</taxon>
        <taxon>Metazoa</taxon>
        <taxon>Chordata</taxon>
        <taxon>Craniata</taxon>
        <taxon>Vertebrata</taxon>
        <taxon>Euteleostomi</taxon>
        <taxon>Archelosauria</taxon>
        <taxon>Archosauria</taxon>
        <taxon>Dinosauria</taxon>
        <taxon>Saurischia</taxon>
        <taxon>Theropoda</taxon>
        <taxon>Coelurosauria</taxon>
        <taxon>Aves</taxon>
        <taxon>Neognathae</taxon>
        <taxon>Neoaves</taxon>
        <taxon>Telluraves</taxon>
        <taxon>Accipitrimorphae</taxon>
        <taxon>Accipitriformes</taxon>
        <taxon>Cathartidae</taxon>
        <taxon>Cathartes</taxon>
    </lineage>
</organism>
<accession>A0A091LHX5</accession>
<gene>
    <name evidence="1" type="ORF">N323_12646</name>
</gene>
<feature type="non-terminal residue" evidence="1">
    <location>
        <position position="1"/>
    </location>
</feature>